<dbReference type="Pfam" id="PF00076">
    <property type="entry name" value="RRM_1"/>
    <property type="match status" value="1"/>
</dbReference>
<dbReference type="GO" id="GO:0003964">
    <property type="term" value="F:RNA-directed DNA polymerase activity"/>
    <property type="evidence" value="ECO:0007669"/>
    <property type="project" value="UniProtKB-KW"/>
</dbReference>
<keyword evidence="4" id="KW-0695">RNA-directed DNA polymerase</keyword>
<comment type="caution">
    <text evidence="4">The sequence shown here is derived from an EMBL/GenBank/DDBJ whole genome shotgun (WGS) entry which is preliminary data.</text>
</comment>
<dbReference type="SUPFAM" id="SSF54928">
    <property type="entry name" value="RNA-binding domain, RBD"/>
    <property type="match status" value="1"/>
</dbReference>
<feature type="region of interest" description="Disordered" evidence="2">
    <location>
        <begin position="234"/>
        <end position="277"/>
    </location>
</feature>
<dbReference type="SUPFAM" id="SSF56219">
    <property type="entry name" value="DNase I-like"/>
    <property type="match status" value="1"/>
</dbReference>
<sequence>MGNFRTKEDDVVKISLSVYIPNFPDNCSAKDLFHHCKKYGHVVDPFIPNKRSKMGKRFGFMRFINVFNEDRLVNNLCTVWIDRHKIHANLARFKRPYVSGVKILTKNKGSKSGSSIHSKKKKVVEKGFDVPNSSNNSFAQAVKGDKLYGGVETESGLAVVLDDECLADKDLSKSLLGRVKELASLANLKVDLCNEGFVDIKIVYMGELWVMLEFGSQEMIKLFSDNLSVRASETPGWVPDFTDESDEDEPDDEMSKDGGFNDHVPGNDGVESDREEVPKTLFDKEEMVKNEEMEVGSIKYPPGFTPLVWSDVDSKHDADVNVDNDEEVKVFSVGKDNDRSCDNKSNNCSREDCGELAVSTHFKNSIKPRTGGSIVGVLDELYAKSDSVGNSRGILCVWDSNSFSKHNVSVSDYFVMVRGVWRSSGHKWNGDVVIMGDFNEVHYMSDRFGSTFNAHGASLFNLFISSSGLMEVNLGGSAYTWCHKSASKMSKLDRFLVSESLMNNSPNLSAITLERYLSDHRPILLRELNVDYGPTPFRFFHHWIEMEALFISAQKDVDSRIDNGHATEEDTKSRVDLINKVKSEFQDHFSKRFCMPDPRDVTLQMTFPNTLSLEQQSVIECDVTNVEIKNAVWDCGTDKALGLDGFSFGFYRRFWYLIEKDVCDAVKYFFTHDDAVFVGQWSEANINSVVYVLECFNLVSGLRINMRKSKIMGMHVNSDKVNMVAKQLRCLVLKAPFIYLGSTVGGTMSNANAWSDVVDRVRNRLSKWKMKTLSIGGRLTLLKSVLGSMPIFHMSMFKVPIGVLISLEKLRSQFFNGYDSSCRKASWVKWKLVLASKKRGGLGVSSLYALNRGLLFKWLWRFYSQDSSLWTRVIKAIHGVDGKVDVIKRACNTSCWLNIIHEVRVLKNRGIDLKKYMHIKLESSKLITVGTKLGDSNVTDSFRRTPRGGAEQQQLDEMVTLINSISLAHMADSLFNVSRMGICIDSIRCVLCDEGVETSNHLFFSCSLVRKVYRLISCWWDVPEGMFENYEGWLSWMVIINLPHKIKLFLKGVVYVMWWLLWNFRNKTIFEANDPSKATLFDNVVSKSFIWCRHRCKASFTWNDWLKNPNLISL</sequence>
<dbReference type="AlphaFoldDB" id="A0A6L2MHU8"/>
<gene>
    <name evidence="4" type="ORF">Tci_045504</name>
</gene>
<evidence type="ECO:0000256" key="2">
    <source>
        <dbReference type="SAM" id="MobiDB-lite"/>
    </source>
</evidence>
<reference evidence="4" key="1">
    <citation type="journal article" date="2019" name="Sci. Rep.">
        <title>Draft genome of Tanacetum cinerariifolium, the natural source of mosquito coil.</title>
        <authorList>
            <person name="Yamashiro T."/>
            <person name="Shiraishi A."/>
            <person name="Satake H."/>
            <person name="Nakayama K."/>
        </authorList>
    </citation>
    <scope>NUCLEOTIDE SEQUENCE</scope>
</reference>
<dbReference type="InterPro" id="IPR005135">
    <property type="entry name" value="Endo/exonuclease/phosphatase"/>
</dbReference>
<dbReference type="InterPro" id="IPR036691">
    <property type="entry name" value="Endo/exonu/phosph_ase_sf"/>
</dbReference>
<keyword evidence="4" id="KW-0808">Transferase</keyword>
<name>A0A6L2MHU8_TANCI</name>
<dbReference type="GO" id="GO:0003723">
    <property type="term" value="F:RNA binding"/>
    <property type="evidence" value="ECO:0007669"/>
    <property type="project" value="UniProtKB-UniRule"/>
</dbReference>
<accession>A0A6L2MHU8</accession>
<keyword evidence="4" id="KW-0548">Nucleotidyltransferase</keyword>
<dbReference type="InterPro" id="IPR035979">
    <property type="entry name" value="RBD_domain_sf"/>
</dbReference>
<dbReference type="InterPro" id="IPR000504">
    <property type="entry name" value="RRM_dom"/>
</dbReference>
<evidence type="ECO:0000256" key="1">
    <source>
        <dbReference type="PROSITE-ProRule" id="PRU00176"/>
    </source>
</evidence>
<proteinExistence type="predicted"/>
<protein>
    <submittedName>
        <fullName evidence="4">RNA-directed DNA polymerase, eukaryota, reverse transcriptase zinc-binding domain protein</fullName>
    </submittedName>
</protein>
<dbReference type="CDD" id="cd00590">
    <property type="entry name" value="RRM_SF"/>
    <property type="match status" value="1"/>
</dbReference>
<evidence type="ECO:0000313" key="4">
    <source>
        <dbReference type="EMBL" id="GEU73526.1"/>
    </source>
</evidence>
<evidence type="ECO:0000259" key="3">
    <source>
        <dbReference type="PROSITE" id="PS50102"/>
    </source>
</evidence>
<dbReference type="PROSITE" id="PS50102">
    <property type="entry name" value="RRM"/>
    <property type="match status" value="1"/>
</dbReference>
<feature type="compositionally biased region" description="Acidic residues" evidence="2">
    <location>
        <begin position="241"/>
        <end position="252"/>
    </location>
</feature>
<keyword evidence="1" id="KW-0694">RNA-binding</keyword>
<dbReference type="PANTHER" id="PTHR33116">
    <property type="entry name" value="REVERSE TRANSCRIPTASE ZINC-BINDING DOMAIN-CONTAINING PROTEIN-RELATED-RELATED"/>
    <property type="match status" value="1"/>
</dbReference>
<dbReference type="Gene3D" id="3.30.70.330">
    <property type="match status" value="1"/>
</dbReference>
<dbReference type="PANTHER" id="PTHR33116:SF79">
    <property type="entry name" value="REVERSE TRANSCRIPTASE DOMAIN, ZINC FINGER, CCHC-TYPE-RELATED"/>
    <property type="match status" value="1"/>
</dbReference>
<feature type="domain" description="RRM" evidence="3">
    <location>
        <begin position="16"/>
        <end position="93"/>
    </location>
</feature>
<dbReference type="EMBL" id="BKCJ010006707">
    <property type="protein sequence ID" value="GEU73526.1"/>
    <property type="molecule type" value="Genomic_DNA"/>
</dbReference>
<dbReference type="InterPro" id="IPR012677">
    <property type="entry name" value="Nucleotide-bd_a/b_plait_sf"/>
</dbReference>
<dbReference type="Pfam" id="PF14529">
    <property type="entry name" value="Exo_endo_phos_2"/>
    <property type="match status" value="1"/>
</dbReference>
<dbReference type="Gene3D" id="3.60.10.10">
    <property type="entry name" value="Endonuclease/exonuclease/phosphatase"/>
    <property type="match status" value="1"/>
</dbReference>
<organism evidence="4">
    <name type="scientific">Tanacetum cinerariifolium</name>
    <name type="common">Dalmatian daisy</name>
    <name type="synonym">Chrysanthemum cinerariifolium</name>
    <dbReference type="NCBI Taxonomy" id="118510"/>
    <lineage>
        <taxon>Eukaryota</taxon>
        <taxon>Viridiplantae</taxon>
        <taxon>Streptophyta</taxon>
        <taxon>Embryophyta</taxon>
        <taxon>Tracheophyta</taxon>
        <taxon>Spermatophyta</taxon>
        <taxon>Magnoliopsida</taxon>
        <taxon>eudicotyledons</taxon>
        <taxon>Gunneridae</taxon>
        <taxon>Pentapetalae</taxon>
        <taxon>asterids</taxon>
        <taxon>campanulids</taxon>
        <taxon>Asterales</taxon>
        <taxon>Asteraceae</taxon>
        <taxon>Asteroideae</taxon>
        <taxon>Anthemideae</taxon>
        <taxon>Anthemidinae</taxon>
        <taxon>Tanacetum</taxon>
    </lineage>
</organism>
<dbReference type="SMART" id="SM00360">
    <property type="entry name" value="RRM"/>
    <property type="match status" value="1"/>
</dbReference>